<dbReference type="RefSeq" id="WP_072349094.1">
    <property type="nucleotide sequence ID" value="NZ_JAWWDI010000001.1"/>
</dbReference>
<dbReference type="EMBL" id="QPIG01000002">
    <property type="protein sequence ID" value="RCU57398.1"/>
    <property type="molecule type" value="Genomic_DNA"/>
</dbReference>
<protein>
    <submittedName>
        <fullName evidence="1">Uncharacterized protein</fullName>
    </submittedName>
</protein>
<gene>
    <name evidence="1" type="ORF">DU428_06280</name>
</gene>
<evidence type="ECO:0000313" key="2">
    <source>
        <dbReference type="Proteomes" id="UP000252249"/>
    </source>
</evidence>
<keyword evidence="2" id="KW-1185">Reference proteome</keyword>
<organism evidence="1 2">
    <name type="scientific">Oceanihabitans sediminis</name>
    <dbReference type="NCBI Taxonomy" id="1812012"/>
    <lineage>
        <taxon>Bacteria</taxon>
        <taxon>Pseudomonadati</taxon>
        <taxon>Bacteroidota</taxon>
        <taxon>Flavobacteriia</taxon>
        <taxon>Flavobacteriales</taxon>
        <taxon>Flavobacteriaceae</taxon>
        <taxon>Oceanihabitans</taxon>
    </lineage>
</organism>
<dbReference type="OrthoDB" id="1453558at2"/>
<dbReference type="Proteomes" id="UP000252249">
    <property type="component" value="Unassembled WGS sequence"/>
</dbReference>
<dbReference type="AlphaFoldDB" id="A0A368P4I8"/>
<evidence type="ECO:0000313" key="1">
    <source>
        <dbReference type="EMBL" id="RCU57398.1"/>
    </source>
</evidence>
<sequence>MKTLFITIFALVTISNSLLQDKTTIQATFDGFESDAYYFIDDTDTIYTFDNISKEASKKFDLTDESNIGESFEITFTTETISDDMENEIEVLTIVDLKKI</sequence>
<comment type="caution">
    <text evidence="1">The sequence shown here is derived from an EMBL/GenBank/DDBJ whole genome shotgun (WGS) entry which is preliminary data.</text>
</comment>
<reference evidence="1 2" key="1">
    <citation type="submission" date="2018-07" db="EMBL/GenBank/DDBJ databases">
        <title>Oceanihabitans testaceum sp. nov., isolated from marine sediment.</title>
        <authorList>
            <person name="Li C.-M."/>
        </authorList>
    </citation>
    <scope>NUCLEOTIDE SEQUENCE [LARGE SCALE GENOMIC DNA]</scope>
    <source>
        <strain evidence="1 2">S9-10</strain>
    </source>
</reference>
<accession>A0A368P4I8</accession>
<proteinExistence type="predicted"/>
<name>A0A368P4I8_9FLAO</name>